<comment type="subcellular location">
    <subcellularLocation>
        <location evidence="1">Cell inner membrane</location>
        <topology evidence="1">Single-pass membrane protein</topology>
        <orientation evidence="1">Periplasmic side</orientation>
    </subcellularLocation>
</comment>
<dbReference type="EMBL" id="CP043435">
    <property type="protein sequence ID" value="QEL44270.1"/>
    <property type="molecule type" value="Genomic_DNA"/>
</dbReference>
<evidence type="ECO:0000256" key="10">
    <source>
        <dbReference type="SAM" id="MobiDB-lite"/>
    </source>
</evidence>
<feature type="compositionally biased region" description="Low complexity" evidence="10">
    <location>
        <begin position="142"/>
        <end position="166"/>
    </location>
</feature>
<sequence length="264" mass="29761">MKIFPSSQKTISINLIAFLISTALHVCAFAYALNLDIKLPKEQSEQSFKLPLAKFETPINSVKTEEAREPQQPKKEQKKQIIDEAKPKNEIVKKPLPKPKKVEKKQISKENTKAPNQYIKNQTYEKIPPEIPLNSNNIDTNQTQSIKSSSLTKSSSENSSLKSGENSSNIVYLKSNDELFIKIKNEIIKNVIYPKVAKRLGYQGVVKVEFILDKNGLKSYGLKSESSFNSLNEAAIQALKKASSNFPNVDKEYQISLDIAFKIK</sequence>
<evidence type="ECO:0000256" key="3">
    <source>
        <dbReference type="ARBA" id="ARBA00022448"/>
    </source>
</evidence>
<organism evidence="13 14">
    <name type="scientific">Campylobacter fetus subsp. venerealis NCTC 10354</name>
    <dbReference type="NCBI Taxonomy" id="983328"/>
    <lineage>
        <taxon>Bacteria</taxon>
        <taxon>Pseudomonadati</taxon>
        <taxon>Campylobacterota</taxon>
        <taxon>Epsilonproteobacteria</taxon>
        <taxon>Campylobacterales</taxon>
        <taxon>Campylobacteraceae</taxon>
        <taxon>Campylobacter</taxon>
        <taxon>Campylobacter fetus subsp. venerealis bv. venerealis</taxon>
    </lineage>
</organism>
<dbReference type="PANTHER" id="PTHR33446:SF2">
    <property type="entry name" value="PROTEIN TONB"/>
    <property type="match status" value="1"/>
</dbReference>
<dbReference type="NCBIfam" id="TIGR01352">
    <property type="entry name" value="tonB_Cterm"/>
    <property type="match status" value="1"/>
</dbReference>
<evidence type="ECO:0000256" key="4">
    <source>
        <dbReference type="ARBA" id="ARBA00022475"/>
    </source>
</evidence>
<dbReference type="RefSeq" id="WP_167497330.1">
    <property type="nucleotide sequence ID" value="NZ_CP043435.1"/>
</dbReference>
<feature type="region of interest" description="Disordered" evidence="10">
    <location>
        <begin position="61"/>
        <end position="166"/>
    </location>
</feature>
<dbReference type="GO" id="GO:0031992">
    <property type="term" value="F:energy transducer activity"/>
    <property type="evidence" value="ECO:0007669"/>
    <property type="project" value="TreeGrafter"/>
</dbReference>
<dbReference type="InterPro" id="IPR037682">
    <property type="entry name" value="TonB_C"/>
</dbReference>
<evidence type="ECO:0000256" key="5">
    <source>
        <dbReference type="ARBA" id="ARBA00022519"/>
    </source>
</evidence>
<evidence type="ECO:0000256" key="7">
    <source>
        <dbReference type="ARBA" id="ARBA00022927"/>
    </source>
</evidence>
<evidence type="ECO:0000256" key="9">
    <source>
        <dbReference type="ARBA" id="ARBA00023136"/>
    </source>
</evidence>
<keyword evidence="7" id="KW-0653">Protein transport</keyword>
<dbReference type="AlphaFoldDB" id="A0AAE6IXE3"/>
<keyword evidence="5" id="KW-0997">Cell inner membrane</keyword>
<dbReference type="GO" id="GO:0098797">
    <property type="term" value="C:plasma membrane protein complex"/>
    <property type="evidence" value="ECO:0007669"/>
    <property type="project" value="TreeGrafter"/>
</dbReference>
<dbReference type="InterPro" id="IPR051045">
    <property type="entry name" value="TonB-dependent_transducer"/>
</dbReference>
<gene>
    <name evidence="13" type="primary">tonB1</name>
    <name evidence="13" type="ORF">CFVT_0284</name>
</gene>
<dbReference type="SUPFAM" id="SSF74653">
    <property type="entry name" value="TolA/TonB C-terminal domain"/>
    <property type="match status" value="1"/>
</dbReference>
<feature type="compositionally biased region" description="Basic and acidic residues" evidence="10">
    <location>
        <begin position="63"/>
        <end position="93"/>
    </location>
</feature>
<keyword evidence="4" id="KW-1003">Cell membrane</keyword>
<evidence type="ECO:0000256" key="8">
    <source>
        <dbReference type="ARBA" id="ARBA00022989"/>
    </source>
</evidence>
<evidence type="ECO:0000259" key="12">
    <source>
        <dbReference type="PROSITE" id="PS52015"/>
    </source>
</evidence>
<feature type="compositionally biased region" description="Polar residues" evidence="10">
    <location>
        <begin position="113"/>
        <end position="124"/>
    </location>
</feature>
<evidence type="ECO:0000256" key="2">
    <source>
        <dbReference type="ARBA" id="ARBA00006555"/>
    </source>
</evidence>
<evidence type="ECO:0000256" key="1">
    <source>
        <dbReference type="ARBA" id="ARBA00004383"/>
    </source>
</evidence>
<dbReference type="InterPro" id="IPR006260">
    <property type="entry name" value="TonB/TolA_C"/>
</dbReference>
<dbReference type="PROSITE" id="PS52015">
    <property type="entry name" value="TONB_CTD"/>
    <property type="match status" value="1"/>
</dbReference>
<evidence type="ECO:0000313" key="13">
    <source>
        <dbReference type="EMBL" id="QEL44270.1"/>
    </source>
</evidence>
<name>A0AAE6IXE3_CAMFE</name>
<dbReference type="PANTHER" id="PTHR33446">
    <property type="entry name" value="PROTEIN TONB-RELATED"/>
    <property type="match status" value="1"/>
</dbReference>
<dbReference type="GO" id="GO:0015031">
    <property type="term" value="P:protein transport"/>
    <property type="evidence" value="ECO:0007669"/>
    <property type="project" value="UniProtKB-KW"/>
</dbReference>
<evidence type="ECO:0000256" key="11">
    <source>
        <dbReference type="SAM" id="Phobius"/>
    </source>
</evidence>
<accession>A0AAE6IXE3</accession>
<dbReference type="GO" id="GO:0055085">
    <property type="term" value="P:transmembrane transport"/>
    <property type="evidence" value="ECO:0007669"/>
    <property type="project" value="InterPro"/>
</dbReference>
<feature type="transmembrane region" description="Helical" evidence="11">
    <location>
        <begin position="12"/>
        <end position="33"/>
    </location>
</feature>
<feature type="domain" description="TonB C-terminal" evidence="12">
    <location>
        <begin position="178"/>
        <end position="264"/>
    </location>
</feature>
<dbReference type="Gene3D" id="3.30.1150.10">
    <property type="match status" value="1"/>
</dbReference>
<comment type="similarity">
    <text evidence="2">Belongs to the TonB family.</text>
</comment>
<keyword evidence="3" id="KW-0813">Transport</keyword>
<evidence type="ECO:0000313" key="14">
    <source>
        <dbReference type="Proteomes" id="UP000322035"/>
    </source>
</evidence>
<dbReference type="GeneID" id="61064128"/>
<keyword evidence="9 11" id="KW-0472">Membrane</keyword>
<dbReference type="Pfam" id="PF03544">
    <property type="entry name" value="TonB_C"/>
    <property type="match status" value="1"/>
</dbReference>
<protein>
    <submittedName>
        <fullName evidence="13">Energy transduction protein TonB</fullName>
    </submittedName>
</protein>
<keyword evidence="6 11" id="KW-0812">Transmembrane</keyword>
<evidence type="ECO:0000256" key="6">
    <source>
        <dbReference type="ARBA" id="ARBA00022692"/>
    </source>
</evidence>
<keyword evidence="8 11" id="KW-1133">Transmembrane helix</keyword>
<proteinExistence type="inferred from homology"/>
<reference evidence="13 14" key="1">
    <citation type="submission" date="2019-08" db="EMBL/GenBank/DDBJ databases">
        <title>Complete genomes of the Campylobacter fetus subsp. venerealis, Campylobacter lari subsp. concheus, Campylobacter sputorum bv. sputorum and Campylobacter volucris type strains.</title>
        <authorList>
            <person name="Miller W.G."/>
            <person name="Yee E."/>
        </authorList>
    </citation>
    <scope>NUCLEOTIDE SEQUENCE [LARGE SCALE GENOMIC DNA]</scope>
    <source>
        <strain evidence="13 14">NCTC 10354</strain>
    </source>
</reference>
<dbReference type="Proteomes" id="UP000322035">
    <property type="component" value="Chromosome"/>
</dbReference>